<dbReference type="Proteomes" id="UP001318860">
    <property type="component" value="Unassembled WGS sequence"/>
</dbReference>
<evidence type="ECO:0008006" key="3">
    <source>
        <dbReference type="Google" id="ProtNLM"/>
    </source>
</evidence>
<dbReference type="EMBL" id="JABTTQ020001121">
    <property type="protein sequence ID" value="KAK6135010.1"/>
    <property type="molecule type" value="Genomic_DNA"/>
</dbReference>
<evidence type="ECO:0000313" key="1">
    <source>
        <dbReference type="EMBL" id="KAK6135010.1"/>
    </source>
</evidence>
<organism evidence="1 2">
    <name type="scientific">Rehmannia glutinosa</name>
    <name type="common">Chinese foxglove</name>
    <dbReference type="NCBI Taxonomy" id="99300"/>
    <lineage>
        <taxon>Eukaryota</taxon>
        <taxon>Viridiplantae</taxon>
        <taxon>Streptophyta</taxon>
        <taxon>Embryophyta</taxon>
        <taxon>Tracheophyta</taxon>
        <taxon>Spermatophyta</taxon>
        <taxon>Magnoliopsida</taxon>
        <taxon>eudicotyledons</taxon>
        <taxon>Gunneridae</taxon>
        <taxon>Pentapetalae</taxon>
        <taxon>asterids</taxon>
        <taxon>lamiids</taxon>
        <taxon>Lamiales</taxon>
        <taxon>Orobanchaceae</taxon>
        <taxon>Rehmannieae</taxon>
        <taxon>Rehmannia</taxon>
    </lineage>
</organism>
<reference evidence="1 2" key="1">
    <citation type="journal article" date="2021" name="Comput. Struct. Biotechnol. J.">
        <title>De novo genome assembly of the potent medicinal plant Rehmannia glutinosa using nanopore technology.</title>
        <authorList>
            <person name="Ma L."/>
            <person name="Dong C."/>
            <person name="Song C."/>
            <person name="Wang X."/>
            <person name="Zheng X."/>
            <person name="Niu Y."/>
            <person name="Chen S."/>
            <person name="Feng W."/>
        </authorList>
    </citation>
    <scope>NUCLEOTIDE SEQUENCE [LARGE SCALE GENOMIC DNA]</scope>
    <source>
        <strain evidence="1">DH-2019</strain>
    </source>
</reference>
<sequence length="139" mass="16103">MYGKSGLDLAKRLFSVYAKNGRLDVLNALFVGMKDPDKNSMAVVDKHLCVLIPWLREVLFQKICCLRDPRSEESLGWSMPELISPLNLFERKMRNHKLDMLIYILVSCLRSWSACLKDARDLIKTIPMEPNHSVRRALR</sequence>
<gene>
    <name evidence="1" type="ORF">DH2020_031237</name>
</gene>
<proteinExistence type="predicted"/>
<accession>A0ABR0VMK1</accession>
<name>A0ABR0VMK1_REHGL</name>
<keyword evidence="2" id="KW-1185">Reference proteome</keyword>
<evidence type="ECO:0000313" key="2">
    <source>
        <dbReference type="Proteomes" id="UP001318860"/>
    </source>
</evidence>
<protein>
    <recommendedName>
        <fullName evidence="3">Pentatricopeptide repeat-containing protein</fullName>
    </recommendedName>
</protein>
<comment type="caution">
    <text evidence="1">The sequence shown here is derived from an EMBL/GenBank/DDBJ whole genome shotgun (WGS) entry which is preliminary data.</text>
</comment>